<name>A0A0A0F0J2_9GAMM</name>
<dbReference type="STRING" id="1385517.N800_11790"/>
<gene>
    <name evidence="1" type="ORF">N800_11790</name>
</gene>
<accession>A0A0A0F0J2</accession>
<evidence type="ECO:0000313" key="1">
    <source>
        <dbReference type="EMBL" id="KGM55793.1"/>
    </source>
</evidence>
<keyword evidence="2" id="KW-1185">Reference proteome</keyword>
<dbReference type="AlphaFoldDB" id="A0A0A0F0J2"/>
<proteinExistence type="predicted"/>
<dbReference type="EMBL" id="AVPU01000003">
    <property type="protein sequence ID" value="KGM55793.1"/>
    <property type="molecule type" value="Genomic_DNA"/>
</dbReference>
<organism evidence="1 2">
    <name type="scientific">Lysobacter daejeonensis GH1-9</name>
    <dbReference type="NCBI Taxonomy" id="1385517"/>
    <lineage>
        <taxon>Bacteria</taxon>
        <taxon>Pseudomonadati</taxon>
        <taxon>Pseudomonadota</taxon>
        <taxon>Gammaproteobacteria</taxon>
        <taxon>Lysobacterales</taxon>
        <taxon>Lysobacteraceae</taxon>
        <taxon>Aerolutibacter</taxon>
    </lineage>
</organism>
<comment type="caution">
    <text evidence="1">The sequence shown here is derived from an EMBL/GenBank/DDBJ whole genome shotgun (WGS) entry which is preliminary data.</text>
</comment>
<reference evidence="1 2" key="1">
    <citation type="submission" date="2013-08" db="EMBL/GenBank/DDBJ databases">
        <title>Genome sequencing of Lysobacter.</title>
        <authorList>
            <person name="Zhang S."/>
            <person name="Wang G."/>
        </authorList>
    </citation>
    <scope>NUCLEOTIDE SEQUENCE [LARGE SCALE GENOMIC DNA]</scope>
    <source>
        <strain evidence="1 2">GH1-9</strain>
    </source>
</reference>
<sequence>MDAVGIFYEERAPDLLGEPGNLLHRRLVTFSGAAGYALRDMVTRGNDWKMDVLGRIDPLKWDS</sequence>
<protein>
    <submittedName>
        <fullName evidence="1">Uncharacterized protein</fullName>
    </submittedName>
</protein>
<evidence type="ECO:0000313" key="2">
    <source>
        <dbReference type="Proteomes" id="UP000029998"/>
    </source>
</evidence>
<dbReference type="Proteomes" id="UP000029998">
    <property type="component" value="Unassembled WGS sequence"/>
</dbReference>